<feature type="compositionally biased region" description="Polar residues" evidence="1">
    <location>
        <begin position="1"/>
        <end position="14"/>
    </location>
</feature>
<proteinExistence type="predicted"/>
<feature type="non-terminal residue" evidence="2">
    <location>
        <position position="1"/>
    </location>
</feature>
<accession>A0AAV5ULI9</accession>
<comment type="caution">
    <text evidence="2">The sequence shown here is derived from an EMBL/GenBank/DDBJ whole genome shotgun (WGS) entry which is preliminary data.</text>
</comment>
<dbReference type="Proteomes" id="UP001432027">
    <property type="component" value="Unassembled WGS sequence"/>
</dbReference>
<gene>
    <name evidence="2" type="ORF">PENTCL1PPCAC_29631</name>
</gene>
<reference evidence="2" key="1">
    <citation type="submission" date="2023-10" db="EMBL/GenBank/DDBJ databases">
        <title>Genome assembly of Pristionchus species.</title>
        <authorList>
            <person name="Yoshida K."/>
            <person name="Sommer R.J."/>
        </authorList>
    </citation>
    <scope>NUCLEOTIDE SEQUENCE</scope>
    <source>
        <strain evidence="2">RS0144</strain>
    </source>
</reference>
<sequence length="97" mass="10561">SLSSQSLSVRTTQPGAPGPRHRMRPALTTVATAVFALSHRELARRRESALASLSDTRNADPQCANSRKKAQLCFAVLTARDTARESLEGNSNAWQKQ</sequence>
<dbReference type="EMBL" id="BTSX01000006">
    <property type="protein sequence ID" value="GMT07457.1"/>
    <property type="molecule type" value="Genomic_DNA"/>
</dbReference>
<evidence type="ECO:0000313" key="2">
    <source>
        <dbReference type="EMBL" id="GMT07457.1"/>
    </source>
</evidence>
<keyword evidence="3" id="KW-1185">Reference proteome</keyword>
<name>A0AAV5ULI9_9BILA</name>
<protein>
    <submittedName>
        <fullName evidence="2">Uncharacterized protein</fullName>
    </submittedName>
</protein>
<organism evidence="2 3">
    <name type="scientific">Pristionchus entomophagus</name>
    <dbReference type="NCBI Taxonomy" id="358040"/>
    <lineage>
        <taxon>Eukaryota</taxon>
        <taxon>Metazoa</taxon>
        <taxon>Ecdysozoa</taxon>
        <taxon>Nematoda</taxon>
        <taxon>Chromadorea</taxon>
        <taxon>Rhabditida</taxon>
        <taxon>Rhabditina</taxon>
        <taxon>Diplogasteromorpha</taxon>
        <taxon>Diplogasteroidea</taxon>
        <taxon>Neodiplogasteridae</taxon>
        <taxon>Pristionchus</taxon>
    </lineage>
</organism>
<evidence type="ECO:0000256" key="1">
    <source>
        <dbReference type="SAM" id="MobiDB-lite"/>
    </source>
</evidence>
<dbReference type="AlphaFoldDB" id="A0AAV5ULI9"/>
<feature type="region of interest" description="Disordered" evidence="1">
    <location>
        <begin position="1"/>
        <end position="25"/>
    </location>
</feature>
<evidence type="ECO:0000313" key="3">
    <source>
        <dbReference type="Proteomes" id="UP001432027"/>
    </source>
</evidence>